<dbReference type="Proteomes" id="UP001152607">
    <property type="component" value="Unassembled WGS sequence"/>
</dbReference>
<name>A0A9W4UST0_9PLEO</name>
<organism evidence="2 3">
    <name type="scientific">Periconia digitata</name>
    <dbReference type="NCBI Taxonomy" id="1303443"/>
    <lineage>
        <taxon>Eukaryota</taxon>
        <taxon>Fungi</taxon>
        <taxon>Dikarya</taxon>
        <taxon>Ascomycota</taxon>
        <taxon>Pezizomycotina</taxon>
        <taxon>Dothideomycetes</taxon>
        <taxon>Pleosporomycetidae</taxon>
        <taxon>Pleosporales</taxon>
        <taxon>Massarineae</taxon>
        <taxon>Periconiaceae</taxon>
        <taxon>Periconia</taxon>
    </lineage>
</organism>
<feature type="domain" description="N-acetyltransferase" evidence="1">
    <location>
        <begin position="3"/>
        <end position="201"/>
    </location>
</feature>
<dbReference type="InterPro" id="IPR052523">
    <property type="entry name" value="Trichothecene_AcTrans"/>
</dbReference>
<dbReference type="SUPFAM" id="SSF55729">
    <property type="entry name" value="Acyl-CoA N-acyltransferases (Nat)"/>
    <property type="match status" value="1"/>
</dbReference>
<proteinExistence type="predicted"/>
<gene>
    <name evidence="2" type="ORF">PDIGIT_LOCUS14717</name>
</gene>
<evidence type="ECO:0000313" key="3">
    <source>
        <dbReference type="Proteomes" id="UP001152607"/>
    </source>
</evidence>
<dbReference type="PANTHER" id="PTHR42791:SF14">
    <property type="entry name" value="N-ACETYLTRANSFERASE DOMAIN-CONTAINING PROTEIN"/>
    <property type="match status" value="1"/>
</dbReference>
<dbReference type="AlphaFoldDB" id="A0A9W4UST0"/>
<dbReference type="EMBL" id="CAOQHR010000012">
    <property type="protein sequence ID" value="CAI6341520.1"/>
    <property type="molecule type" value="Genomic_DNA"/>
</dbReference>
<dbReference type="InterPro" id="IPR016181">
    <property type="entry name" value="Acyl_CoA_acyltransferase"/>
</dbReference>
<dbReference type="OrthoDB" id="2115692at2759"/>
<dbReference type="CDD" id="cd04301">
    <property type="entry name" value="NAT_SF"/>
    <property type="match status" value="1"/>
</dbReference>
<sequence>MPLEIRPITEADLREFIDITAKAFAGTLVSLLNPQLSEEGIQRQIAKNTKSMREEPDCHLLKVVDTELDDKIVACAKWRINEKERTEEQIQNMLPQPNRETDSAVSIELQEYLSRMRMKYMGTKPFVFLHLLVVHPEHQRRGAGAMLLQWGVDKADELKLPAFLESSDAGKALYTKFGFEAHEVTSWDNTKYGLEGVTTNSAMLRSPRA</sequence>
<accession>A0A9W4UST0</accession>
<reference evidence="2" key="1">
    <citation type="submission" date="2023-01" db="EMBL/GenBank/DDBJ databases">
        <authorList>
            <person name="Van Ghelder C."/>
            <person name="Rancurel C."/>
        </authorList>
    </citation>
    <scope>NUCLEOTIDE SEQUENCE</scope>
    <source>
        <strain evidence="2">CNCM I-4278</strain>
    </source>
</reference>
<dbReference type="GO" id="GO:0016747">
    <property type="term" value="F:acyltransferase activity, transferring groups other than amino-acyl groups"/>
    <property type="evidence" value="ECO:0007669"/>
    <property type="project" value="InterPro"/>
</dbReference>
<protein>
    <recommendedName>
        <fullName evidence="1">N-acetyltransferase domain-containing protein</fullName>
    </recommendedName>
</protein>
<dbReference type="PANTHER" id="PTHR42791">
    <property type="entry name" value="GNAT FAMILY ACETYLTRANSFERASE"/>
    <property type="match status" value="1"/>
</dbReference>
<dbReference type="Gene3D" id="3.40.630.30">
    <property type="match status" value="1"/>
</dbReference>
<dbReference type="PROSITE" id="PS51186">
    <property type="entry name" value="GNAT"/>
    <property type="match status" value="1"/>
</dbReference>
<dbReference type="InterPro" id="IPR000182">
    <property type="entry name" value="GNAT_dom"/>
</dbReference>
<evidence type="ECO:0000259" key="1">
    <source>
        <dbReference type="PROSITE" id="PS51186"/>
    </source>
</evidence>
<keyword evidence="3" id="KW-1185">Reference proteome</keyword>
<evidence type="ECO:0000313" key="2">
    <source>
        <dbReference type="EMBL" id="CAI6341520.1"/>
    </source>
</evidence>
<dbReference type="Pfam" id="PF00583">
    <property type="entry name" value="Acetyltransf_1"/>
    <property type="match status" value="1"/>
</dbReference>
<comment type="caution">
    <text evidence="2">The sequence shown here is derived from an EMBL/GenBank/DDBJ whole genome shotgun (WGS) entry which is preliminary data.</text>
</comment>